<dbReference type="STRING" id="1458461.BN1012_Phect2124"/>
<organism evidence="2 3">
    <name type="scientific">Candidatus Phaeomarinibacter ectocarpi</name>
    <dbReference type="NCBI Taxonomy" id="1458461"/>
    <lineage>
        <taxon>Bacteria</taxon>
        <taxon>Pseudomonadati</taxon>
        <taxon>Pseudomonadota</taxon>
        <taxon>Alphaproteobacteria</taxon>
        <taxon>Hyphomicrobiales</taxon>
        <taxon>Parvibaculaceae</taxon>
        <taxon>Candidatus Phaeomarinibacter</taxon>
    </lineage>
</organism>
<evidence type="ECO:0000313" key="2">
    <source>
        <dbReference type="EMBL" id="CDO60337.1"/>
    </source>
</evidence>
<evidence type="ECO:0000313" key="3">
    <source>
        <dbReference type="Proteomes" id="UP000032160"/>
    </source>
</evidence>
<dbReference type="KEGG" id="pect:BN1012_Phect2124"/>
<keyword evidence="3" id="KW-1185">Reference proteome</keyword>
<sequence>MDTKADDAITQMATPVVPPASGEALHIGEDDLPFVDLGDGTRIQLQQVDLTQGLWVLRTKFSPGYQVATHYHTGPVFAVTFTGSWHYREYPDVVNTKGSYLFEPAGSVHTLIVPDTNTEETDVWFAIYGPNINTDETGQVTGILDANSILNVYRAMCDDQGLSYDKLIVIGEDL</sequence>
<dbReference type="InterPro" id="IPR011051">
    <property type="entry name" value="RmlC_Cupin_sf"/>
</dbReference>
<dbReference type="HOGENOM" id="CLU_093224_2_0_5"/>
<feature type="domain" description="ChrR-like cupin" evidence="1">
    <location>
        <begin position="28"/>
        <end position="125"/>
    </location>
</feature>
<keyword evidence="2" id="KW-0560">Oxidoreductase</keyword>
<dbReference type="Proteomes" id="UP000032160">
    <property type="component" value="Chromosome I"/>
</dbReference>
<gene>
    <name evidence="2" type="ORF">BN1012_Phect2124</name>
</gene>
<dbReference type="CDD" id="cd20302">
    <property type="entry name" value="cupin_DAD"/>
    <property type="match status" value="1"/>
</dbReference>
<evidence type="ECO:0000259" key="1">
    <source>
        <dbReference type="Pfam" id="PF12973"/>
    </source>
</evidence>
<dbReference type="EMBL" id="HG966617">
    <property type="protein sequence ID" value="CDO60337.1"/>
    <property type="molecule type" value="Genomic_DNA"/>
</dbReference>
<dbReference type="AlphaFoldDB" id="X5MDN7"/>
<proteinExistence type="predicted"/>
<dbReference type="Pfam" id="PF12973">
    <property type="entry name" value="Cupin_7"/>
    <property type="match status" value="1"/>
</dbReference>
<keyword evidence="2" id="KW-0223">Dioxygenase</keyword>
<dbReference type="InterPro" id="IPR014710">
    <property type="entry name" value="RmlC-like_jellyroll"/>
</dbReference>
<dbReference type="InterPro" id="IPR025979">
    <property type="entry name" value="ChrR-like_cupin_dom"/>
</dbReference>
<name>X5MDN7_9HYPH</name>
<dbReference type="RefSeq" id="WP_052534405.1">
    <property type="nucleotide sequence ID" value="NZ_HG966617.1"/>
</dbReference>
<dbReference type="GO" id="GO:0051213">
    <property type="term" value="F:dioxygenase activity"/>
    <property type="evidence" value="ECO:0007669"/>
    <property type="project" value="UniProtKB-KW"/>
</dbReference>
<dbReference type="Gene3D" id="2.60.120.10">
    <property type="entry name" value="Jelly Rolls"/>
    <property type="match status" value="1"/>
</dbReference>
<protein>
    <submittedName>
        <fullName evidence="2">2,4'-dihydroxyacetophenone dioxygenase</fullName>
    </submittedName>
</protein>
<accession>X5MDN7</accession>
<dbReference type="SUPFAM" id="SSF51182">
    <property type="entry name" value="RmlC-like cupins"/>
    <property type="match status" value="1"/>
</dbReference>
<reference evidence="2 3" key="1">
    <citation type="journal article" date="2014" name="Front. Genet.">
        <title>Genome and metabolic network of "Candidatus Phaeomarinobacter ectocarpi" Ec32, a new candidate genus of Alphaproteobacteria frequently associated with brown algae.</title>
        <authorList>
            <person name="Dittami S.M."/>
            <person name="Barbeyron T."/>
            <person name="Boyen C."/>
            <person name="Cambefort J."/>
            <person name="Collet G."/>
            <person name="Delage L."/>
            <person name="Gobet A."/>
            <person name="Groisillier A."/>
            <person name="Leblanc C."/>
            <person name="Michel G."/>
            <person name="Scornet D."/>
            <person name="Siegel A."/>
            <person name="Tapia J.E."/>
            <person name="Tonon T."/>
        </authorList>
    </citation>
    <scope>NUCLEOTIDE SEQUENCE [LARGE SCALE GENOMIC DNA]</scope>
    <source>
        <strain evidence="2 3">Ec32</strain>
    </source>
</reference>